<protein>
    <submittedName>
        <fullName evidence="3">SPX domain-containing protein</fullName>
    </submittedName>
</protein>
<keyword evidence="1" id="KW-0812">Transmembrane</keyword>
<dbReference type="WBParaSite" id="Pan_g13876.t1">
    <property type="protein sequence ID" value="Pan_g13876.t1"/>
    <property type="gene ID" value="Pan_g13876"/>
</dbReference>
<feature type="transmembrane region" description="Helical" evidence="1">
    <location>
        <begin position="74"/>
        <end position="95"/>
    </location>
</feature>
<dbReference type="AlphaFoldDB" id="A0A7E4UX21"/>
<organism evidence="2 3">
    <name type="scientific">Panagrellus redivivus</name>
    <name type="common">Microworm</name>
    <dbReference type="NCBI Taxonomy" id="6233"/>
    <lineage>
        <taxon>Eukaryota</taxon>
        <taxon>Metazoa</taxon>
        <taxon>Ecdysozoa</taxon>
        <taxon>Nematoda</taxon>
        <taxon>Chromadorea</taxon>
        <taxon>Rhabditida</taxon>
        <taxon>Tylenchina</taxon>
        <taxon>Panagrolaimomorpha</taxon>
        <taxon>Panagrolaimoidea</taxon>
        <taxon>Panagrolaimidae</taxon>
        <taxon>Panagrellus</taxon>
    </lineage>
</organism>
<evidence type="ECO:0000313" key="2">
    <source>
        <dbReference type="Proteomes" id="UP000492821"/>
    </source>
</evidence>
<sequence>MDSPSPRDEFSLESERKAYEDFLHRIKKRSSAAVDNCMVELRMTLSNINEMLTAMRENKWRQQLWMSGYSKFEVGIFVSFQLLNFTLLSVVLHLWK</sequence>
<evidence type="ECO:0000256" key="1">
    <source>
        <dbReference type="SAM" id="Phobius"/>
    </source>
</evidence>
<dbReference type="Proteomes" id="UP000492821">
    <property type="component" value="Unassembled WGS sequence"/>
</dbReference>
<evidence type="ECO:0000313" key="3">
    <source>
        <dbReference type="WBParaSite" id="Pan_g13876.t1"/>
    </source>
</evidence>
<reference evidence="3" key="2">
    <citation type="submission" date="2020-10" db="UniProtKB">
        <authorList>
            <consortium name="WormBaseParasite"/>
        </authorList>
    </citation>
    <scope>IDENTIFICATION</scope>
</reference>
<name>A0A7E4UX21_PANRE</name>
<proteinExistence type="predicted"/>
<reference evidence="2" key="1">
    <citation type="journal article" date="2013" name="Genetics">
        <title>The draft genome and transcriptome of Panagrellus redivivus are shaped by the harsh demands of a free-living lifestyle.</title>
        <authorList>
            <person name="Srinivasan J."/>
            <person name="Dillman A.R."/>
            <person name="Macchietto M.G."/>
            <person name="Heikkinen L."/>
            <person name="Lakso M."/>
            <person name="Fracchia K.M."/>
            <person name="Antoshechkin I."/>
            <person name="Mortazavi A."/>
            <person name="Wong G."/>
            <person name="Sternberg P.W."/>
        </authorList>
    </citation>
    <scope>NUCLEOTIDE SEQUENCE [LARGE SCALE GENOMIC DNA]</scope>
    <source>
        <strain evidence="2">MT8872</strain>
    </source>
</reference>
<keyword evidence="1" id="KW-0472">Membrane</keyword>
<accession>A0A7E4UX21</accession>
<keyword evidence="2" id="KW-1185">Reference proteome</keyword>
<keyword evidence="1" id="KW-1133">Transmembrane helix</keyword>